<dbReference type="Proteomes" id="UP001153636">
    <property type="component" value="Chromosome 14"/>
</dbReference>
<gene>
    <name evidence="3" type="ORF">PSYICH_LOCUS4355</name>
</gene>
<evidence type="ECO:0000259" key="2">
    <source>
        <dbReference type="Pfam" id="PF07530"/>
    </source>
</evidence>
<keyword evidence="4" id="KW-1185">Reference proteome</keyword>
<feature type="domain" description="Pre-C2HC" evidence="2">
    <location>
        <begin position="63"/>
        <end position="105"/>
    </location>
</feature>
<protein>
    <recommendedName>
        <fullName evidence="2">Pre-C2HC domain-containing protein</fullName>
    </recommendedName>
</protein>
<proteinExistence type="predicted"/>
<organism evidence="3 4">
    <name type="scientific">Psylliodes chrysocephalus</name>
    <dbReference type="NCBI Taxonomy" id="3402493"/>
    <lineage>
        <taxon>Eukaryota</taxon>
        <taxon>Metazoa</taxon>
        <taxon>Ecdysozoa</taxon>
        <taxon>Arthropoda</taxon>
        <taxon>Hexapoda</taxon>
        <taxon>Insecta</taxon>
        <taxon>Pterygota</taxon>
        <taxon>Neoptera</taxon>
        <taxon>Endopterygota</taxon>
        <taxon>Coleoptera</taxon>
        <taxon>Polyphaga</taxon>
        <taxon>Cucujiformia</taxon>
        <taxon>Chrysomeloidea</taxon>
        <taxon>Chrysomelidae</taxon>
        <taxon>Galerucinae</taxon>
        <taxon>Alticini</taxon>
        <taxon>Psylliodes</taxon>
    </lineage>
</organism>
<dbReference type="InterPro" id="IPR006579">
    <property type="entry name" value="Pre_C2HC_dom"/>
</dbReference>
<dbReference type="EMBL" id="OV651826">
    <property type="protein sequence ID" value="CAH1103137.1"/>
    <property type="molecule type" value="Genomic_DNA"/>
</dbReference>
<evidence type="ECO:0000256" key="1">
    <source>
        <dbReference type="SAM" id="MobiDB-lite"/>
    </source>
</evidence>
<sequence length="126" mass="14744">MTELTEQRINRKSSIPKRLSENMAHQPQSTTEKLLQFYCNKLEQDAPYKAFIRGLPEHTLLIEIIEELANFGLTAINVQGMISRRDRRKLPLFLVDVKPQENYLIKEFNKCQGRTIKSTNWTNPLL</sequence>
<name>A0A9P0CGN8_9CUCU</name>
<reference evidence="3" key="1">
    <citation type="submission" date="2022-01" db="EMBL/GenBank/DDBJ databases">
        <authorList>
            <person name="King R."/>
        </authorList>
    </citation>
    <scope>NUCLEOTIDE SEQUENCE</scope>
</reference>
<evidence type="ECO:0000313" key="3">
    <source>
        <dbReference type="EMBL" id="CAH1103137.1"/>
    </source>
</evidence>
<evidence type="ECO:0000313" key="4">
    <source>
        <dbReference type="Proteomes" id="UP001153636"/>
    </source>
</evidence>
<dbReference type="Pfam" id="PF07530">
    <property type="entry name" value="PRE_C2HC"/>
    <property type="match status" value="1"/>
</dbReference>
<feature type="region of interest" description="Disordered" evidence="1">
    <location>
        <begin position="1"/>
        <end position="28"/>
    </location>
</feature>
<accession>A0A9P0CGN8</accession>
<dbReference type="AlphaFoldDB" id="A0A9P0CGN8"/>
<dbReference type="OrthoDB" id="8123891at2759"/>